<evidence type="ECO:0000313" key="8">
    <source>
        <dbReference type="EMBL" id="GAA6167594.1"/>
    </source>
</evidence>
<gene>
    <name evidence="8" type="primary">uraD</name>
    <name evidence="8" type="ORF">NBRC116591_14040</name>
</gene>
<dbReference type="PANTHER" id="PTHR43466">
    <property type="entry name" value="2-OXO-4-HYDROXY-4-CARBOXY-5-UREIDOIMIDAZOLINE DECARBOXYLASE-RELATED"/>
    <property type="match status" value="1"/>
</dbReference>
<evidence type="ECO:0000256" key="5">
    <source>
        <dbReference type="ARBA" id="ARBA00022793"/>
    </source>
</evidence>
<keyword evidence="5" id="KW-0210">Decarboxylase</keyword>
<name>A0ABQ0A7G3_9GAMM</name>
<evidence type="ECO:0000256" key="1">
    <source>
        <dbReference type="ARBA" id="ARBA00001163"/>
    </source>
</evidence>
<organism evidence="8 9">
    <name type="scientific">Sessilibacter corallicola</name>
    <dbReference type="NCBI Taxonomy" id="2904075"/>
    <lineage>
        <taxon>Bacteria</taxon>
        <taxon>Pseudomonadati</taxon>
        <taxon>Pseudomonadota</taxon>
        <taxon>Gammaproteobacteria</taxon>
        <taxon>Cellvibrionales</taxon>
        <taxon>Cellvibrionaceae</taxon>
        <taxon>Sessilibacter</taxon>
    </lineage>
</organism>
<evidence type="ECO:0000313" key="9">
    <source>
        <dbReference type="Proteomes" id="UP001465153"/>
    </source>
</evidence>
<dbReference type="PANTHER" id="PTHR43466:SF1">
    <property type="entry name" value="2-OXO-4-HYDROXY-4-CARBOXY-5-UREIDOIMIDAZOLINE DECARBOXYLASE-RELATED"/>
    <property type="match status" value="1"/>
</dbReference>
<sequence length="173" mass="19224">MVESSVITDISIDQLNALNTDEATTFFTHICHCQRWANDMCAARPFTDLTAVLSVAETLWSEASEAEILEAFQGHARIGDLSAMKEKYSAASKEQGQVALADERVLQELLVKNNEYFDKNGFIFIVCATGKSAEEMLTLLLARLDNPRQDELKNGAVEQGKITHLRLSSRITN</sequence>
<dbReference type="EMBL" id="BAABWN010000004">
    <property type="protein sequence ID" value="GAA6167594.1"/>
    <property type="molecule type" value="Genomic_DNA"/>
</dbReference>
<evidence type="ECO:0000256" key="3">
    <source>
        <dbReference type="ARBA" id="ARBA00012257"/>
    </source>
</evidence>
<evidence type="ECO:0000256" key="4">
    <source>
        <dbReference type="ARBA" id="ARBA00022631"/>
    </source>
</evidence>
<comment type="caution">
    <text evidence="8">The sequence shown here is derived from an EMBL/GenBank/DDBJ whole genome shotgun (WGS) entry which is preliminary data.</text>
</comment>
<evidence type="ECO:0000256" key="6">
    <source>
        <dbReference type="ARBA" id="ARBA00023239"/>
    </source>
</evidence>
<dbReference type="InterPro" id="IPR036778">
    <property type="entry name" value="OHCU_decarboxylase_sf"/>
</dbReference>
<dbReference type="InterPro" id="IPR018020">
    <property type="entry name" value="OHCU_decarboxylase"/>
</dbReference>
<dbReference type="Proteomes" id="UP001465153">
    <property type="component" value="Unassembled WGS sequence"/>
</dbReference>
<reference evidence="8 9" key="1">
    <citation type="submission" date="2024-04" db="EMBL/GenBank/DDBJ databases">
        <title>Draft genome sequence of Sessilibacter corallicola NBRC 116591.</title>
        <authorList>
            <person name="Miyakawa T."/>
            <person name="Kusuya Y."/>
            <person name="Miura T."/>
        </authorList>
    </citation>
    <scope>NUCLEOTIDE SEQUENCE [LARGE SCALE GENOMIC DNA]</scope>
    <source>
        <strain evidence="8 9">KU-00831-HH</strain>
    </source>
</reference>
<evidence type="ECO:0000259" key="7">
    <source>
        <dbReference type="Pfam" id="PF09349"/>
    </source>
</evidence>
<evidence type="ECO:0000256" key="2">
    <source>
        <dbReference type="ARBA" id="ARBA00004754"/>
    </source>
</evidence>
<dbReference type="NCBIfam" id="NF010372">
    <property type="entry name" value="PRK13798.1"/>
    <property type="match status" value="1"/>
</dbReference>
<dbReference type="Pfam" id="PF09349">
    <property type="entry name" value="OHCU_decarbox"/>
    <property type="match status" value="1"/>
</dbReference>
<dbReference type="InterPro" id="IPR017595">
    <property type="entry name" value="OHCU_decarboxylase-2"/>
</dbReference>
<accession>A0ABQ0A7G3</accession>
<proteinExistence type="predicted"/>
<dbReference type="Gene3D" id="1.10.3330.10">
    <property type="entry name" value="Oxo-4-hydroxy-4-carboxy-5-ureidoimidazoline decarboxylase"/>
    <property type="match status" value="1"/>
</dbReference>
<dbReference type="SUPFAM" id="SSF158694">
    <property type="entry name" value="UraD-Like"/>
    <property type="match status" value="1"/>
</dbReference>
<feature type="domain" description="Oxo-4-hydroxy-4-carboxy-5-ureidoimidazoline decarboxylase" evidence="7">
    <location>
        <begin position="16"/>
        <end position="167"/>
    </location>
</feature>
<keyword evidence="9" id="KW-1185">Reference proteome</keyword>
<comment type="catalytic activity">
    <reaction evidence="1">
        <text>5-hydroxy-2-oxo-4-ureido-2,5-dihydro-1H-imidazole-5-carboxylate + H(+) = (S)-allantoin + CO2</text>
        <dbReference type="Rhea" id="RHEA:26301"/>
        <dbReference type="ChEBI" id="CHEBI:15378"/>
        <dbReference type="ChEBI" id="CHEBI:15678"/>
        <dbReference type="ChEBI" id="CHEBI:16526"/>
        <dbReference type="ChEBI" id="CHEBI:58639"/>
        <dbReference type="EC" id="4.1.1.97"/>
    </reaction>
</comment>
<dbReference type="EC" id="4.1.1.97" evidence="3"/>
<keyword evidence="4" id="KW-0659">Purine metabolism</keyword>
<comment type="pathway">
    <text evidence="2">Purine metabolism; urate degradation; (S)-allantoin from urate: step 3/3.</text>
</comment>
<dbReference type="NCBIfam" id="TIGR03180">
    <property type="entry name" value="UraD_2"/>
    <property type="match status" value="1"/>
</dbReference>
<keyword evidence="6" id="KW-0456">Lyase</keyword>
<protein>
    <recommendedName>
        <fullName evidence="3">2-oxo-4-hydroxy-4-carboxy-5-ureidoimidazoline decarboxylase</fullName>
        <ecNumber evidence="3">4.1.1.97</ecNumber>
    </recommendedName>
</protein>